<feature type="domain" description="HTH lysR-type" evidence="5">
    <location>
        <begin position="5"/>
        <end position="62"/>
    </location>
</feature>
<dbReference type="GO" id="GO:0003700">
    <property type="term" value="F:DNA-binding transcription factor activity"/>
    <property type="evidence" value="ECO:0007669"/>
    <property type="project" value="InterPro"/>
</dbReference>
<dbReference type="EMBL" id="CP030750">
    <property type="protein sequence ID" value="AXA27488.1"/>
    <property type="molecule type" value="Genomic_DNA"/>
</dbReference>
<evidence type="ECO:0000256" key="3">
    <source>
        <dbReference type="ARBA" id="ARBA00023125"/>
    </source>
</evidence>
<gene>
    <name evidence="6" type="ORF">C1S65_26475</name>
</gene>
<dbReference type="InterPro" id="IPR036388">
    <property type="entry name" value="WH-like_DNA-bd_sf"/>
</dbReference>
<dbReference type="InterPro" id="IPR000847">
    <property type="entry name" value="LysR_HTH_N"/>
</dbReference>
<evidence type="ECO:0000256" key="4">
    <source>
        <dbReference type="ARBA" id="ARBA00023163"/>
    </source>
</evidence>
<dbReference type="Gene3D" id="1.10.10.10">
    <property type="entry name" value="Winged helix-like DNA-binding domain superfamily/Winged helix DNA-binding domain"/>
    <property type="match status" value="1"/>
</dbReference>
<dbReference type="AlphaFoldDB" id="A0AAD0PHF5"/>
<dbReference type="InterPro" id="IPR058163">
    <property type="entry name" value="LysR-type_TF_proteobact-type"/>
</dbReference>
<dbReference type="Gene3D" id="3.40.190.290">
    <property type="match status" value="1"/>
</dbReference>
<dbReference type="Proteomes" id="UP000251617">
    <property type="component" value="Chromosome"/>
</dbReference>
<dbReference type="PANTHER" id="PTHR30537">
    <property type="entry name" value="HTH-TYPE TRANSCRIPTIONAL REGULATOR"/>
    <property type="match status" value="1"/>
</dbReference>
<accession>A0AAD0PHF5</accession>
<evidence type="ECO:0000256" key="2">
    <source>
        <dbReference type="ARBA" id="ARBA00023015"/>
    </source>
</evidence>
<dbReference type="Pfam" id="PF03466">
    <property type="entry name" value="LysR_substrate"/>
    <property type="match status" value="1"/>
</dbReference>
<dbReference type="FunFam" id="1.10.10.10:FF:000001">
    <property type="entry name" value="LysR family transcriptional regulator"/>
    <property type="match status" value="1"/>
</dbReference>
<dbReference type="SUPFAM" id="SSF53850">
    <property type="entry name" value="Periplasmic binding protein-like II"/>
    <property type="match status" value="1"/>
</dbReference>
<dbReference type="CDD" id="cd08422">
    <property type="entry name" value="PBP2_CrgA_like"/>
    <property type="match status" value="1"/>
</dbReference>
<dbReference type="Pfam" id="PF00126">
    <property type="entry name" value="HTH_1"/>
    <property type="match status" value="1"/>
</dbReference>
<dbReference type="PRINTS" id="PR00039">
    <property type="entry name" value="HTHLYSR"/>
</dbReference>
<sequence>MNRLPDLEAWAIFAKVAETGSFARAALDLSLSQATVSKAVSRLEARTKTTLFHRTSRRISLTESGSSALEAAARILEEGKALEALVMEKSTTLQGRIRVAAPMSFGIPRLAPMLPEFMAAHPDVTLDVQFDDQKVDLIEGRFDLAIRISSMESSSLLARRICQVRVLLVGAPSYFERYGRPQHPHDLANHRALQYSNSRNGESWRFRHDQQGEYTQQVRAQLHANNAEALSPALLAGQGLALQAEFLVWNELQSGQLEVAMPEWRVDPIELHIMTPPGRRRPARVQALISYFAERMAREPWVHGAGGVEPSLDS</sequence>
<keyword evidence="3" id="KW-0238">DNA-binding</keyword>
<proteinExistence type="inferred from homology"/>
<comment type="similarity">
    <text evidence="1">Belongs to the LysR transcriptional regulatory family.</text>
</comment>
<evidence type="ECO:0000313" key="7">
    <source>
        <dbReference type="Proteomes" id="UP000251617"/>
    </source>
</evidence>
<evidence type="ECO:0000313" key="6">
    <source>
        <dbReference type="EMBL" id="AXA27488.1"/>
    </source>
</evidence>
<dbReference type="PROSITE" id="PS50931">
    <property type="entry name" value="HTH_LYSR"/>
    <property type="match status" value="1"/>
</dbReference>
<dbReference type="SUPFAM" id="SSF46785">
    <property type="entry name" value="Winged helix' DNA-binding domain"/>
    <property type="match status" value="1"/>
</dbReference>
<dbReference type="GO" id="GO:0043565">
    <property type="term" value="F:sequence-specific DNA binding"/>
    <property type="evidence" value="ECO:0007669"/>
    <property type="project" value="TreeGrafter"/>
</dbReference>
<keyword evidence="2" id="KW-0805">Transcription regulation</keyword>
<dbReference type="PANTHER" id="PTHR30537:SF5">
    <property type="entry name" value="HTH-TYPE TRANSCRIPTIONAL ACTIVATOR TTDR-RELATED"/>
    <property type="match status" value="1"/>
</dbReference>
<organism evidence="6 7">
    <name type="scientific">Pseudomonas putida</name>
    <name type="common">Arthrobacter siderocapsulatus</name>
    <dbReference type="NCBI Taxonomy" id="303"/>
    <lineage>
        <taxon>Bacteria</taxon>
        <taxon>Pseudomonadati</taxon>
        <taxon>Pseudomonadota</taxon>
        <taxon>Gammaproteobacteria</taxon>
        <taxon>Pseudomonadales</taxon>
        <taxon>Pseudomonadaceae</taxon>
        <taxon>Pseudomonas</taxon>
    </lineage>
</organism>
<protein>
    <submittedName>
        <fullName evidence="6">LysR family transcriptional regulator</fullName>
    </submittedName>
</protein>
<dbReference type="GO" id="GO:0006351">
    <property type="term" value="P:DNA-templated transcription"/>
    <property type="evidence" value="ECO:0007669"/>
    <property type="project" value="TreeGrafter"/>
</dbReference>
<name>A0AAD0PHF5_PSEPU</name>
<dbReference type="InterPro" id="IPR005119">
    <property type="entry name" value="LysR_subst-bd"/>
</dbReference>
<keyword evidence="4" id="KW-0804">Transcription</keyword>
<reference evidence="6 7" key="1">
    <citation type="submission" date="2018-06" db="EMBL/GenBank/DDBJ databases">
        <title>The genome of Pseudomonas putida NX-1, a lignin degrader.</title>
        <authorList>
            <person name="Xu Z."/>
        </authorList>
    </citation>
    <scope>NUCLEOTIDE SEQUENCE [LARGE SCALE GENOMIC DNA]</scope>
    <source>
        <strain evidence="6 7">NX-1</strain>
    </source>
</reference>
<dbReference type="InterPro" id="IPR036390">
    <property type="entry name" value="WH_DNA-bd_sf"/>
</dbReference>
<dbReference type="RefSeq" id="WP_112899510.1">
    <property type="nucleotide sequence ID" value="NZ_CP030750.1"/>
</dbReference>
<evidence type="ECO:0000256" key="1">
    <source>
        <dbReference type="ARBA" id="ARBA00009437"/>
    </source>
</evidence>
<evidence type="ECO:0000259" key="5">
    <source>
        <dbReference type="PROSITE" id="PS50931"/>
    </source>
</evidence>